<comment type="caution">
    <text evidence="2">The sequence shown here is derived from an EMBL/GenBank/DDBJ whole genome shotgun (WGS) entry which is preliminary data.</text>
</comment>
<sequence length="199" mass="23201">MPFQTRVNFEKFQAHLLDTAEARAALAQLVIPHECECCHGKGSMRIHGWYRRNAIDPYEEKTYLLLVPLFICTHCGHSIRVLPYELHPWYQYLSKAVRKAVESKLRDGIWHSDVRPYKRLVRKWHSSFMLRVENCAPLARGDPLKALEMVPDFTILFRRTTRCGKEIGHPPFFPGNQRTVILSVFQPSVLPCPQTIFKE</sequence>
<name>A0A9D9H7K4_9SPIR</name>
<gene>
    <name evidence="2" type="ORF">IAC42_09885</name>
</gene>
<accession>A0A9D9H7K4</accession>
<dbReference type="InterPro" id="IPR045536">
    <property type="entry name" value="DUF6431"/>
</dbReference>
<feature type="domain" description="DUF6431" evidence="1">
    <location>
        <begin position="35"/>
        <end position="104"/>
    </location>
</feature>
<proteinExistence type="predicted"/>
<evidence type="ECO:0000313" key="3">
    <source>
        <dbReference type="Proteomes" id="UP000823633"/>
    </source>
</evidence>
<dbReference type="Pfam" id="PF20020">
    <property type="entry name" value="DUF6431"/>
    <property type="match status" value="1"/>
</dbReference>
<protein>
    <recommendedName>
        <fullName evidence="1">DUF6431 domain-containing protein</fullName>
    </recommendedName>
</protein>
<evidence type="ECO:0000313" key="2">
    <source>
        <dbReference type="EMBL" id="MBO8444045.1"/>
    </source>
</evidence>
<organism evidence="2 3">
    <name type="scientific">Candidatus Aphodenecus pullistercoris</name>
    <dbReference type="NCBI Taxonomy" id="2840669"/>
    <lineage>
        <taxon>Bacteria</taxon>
        <taxon>Pseudomonadati</taxon>
        <taxon>Spirochaetota</taxon>
        <taxon>Spirochaetia</taxon>
        <taxon>Spirochaetales</taxon>
        <taxon>Candidatus Aphodenecus</taxon>
    </lineage>
</organism>
<reference evidence="2" key="1">
    <citation type="submission" date="2020-10" db="EMBL/GenBank/DDBJ databases">
        <authorList>
            <person name="Gilroy R."/>
        </authorList>
    </citation>
    <scope>NUCLEOTIDE SEQUENCE</scope>
    <source>
        <strain evidence="2">11167</strain>
    </source>
</reference>
<dbReference type="AlphaFoldDB" id="A0A9D9H7K4"/>
<reference evidence="2" key="2">
    <citation type="journal article" date="2021" name="PeerJ">
        <title>Extensive microbial diversity within the chicken gut microbiome revealed by metagenomics and culture.</title>
        <authorList>
            <person name="Gilroy R."/>
            <person name="Ravi A."/>
            <person name="Getino M."/>
            <person name="Pursley I."/>
            <person name="Horton D.L."/>
            <person name="Alikhan N.F."/>
            <person name="Baker D."/>
            <person name="Gharbi K."/>
            <person name="Hall N."/>
            <person name="Watson M."/>
            <person name="Adriaenssens E.M."/>
            <person name="Foster-Nyarko E."/>
            <person name="Jarju S."/>
            <person name="Secka A."/>
            <person name="Antonio M."/>
            <person name="Oren A."/>
            <person name="Chaudhuri R.R."/>
            <person name="La Ragione R."/>
            <person name="Hildebrand F."/>
            <person name="Pallen M.J."/>
        </authorList>
    </citation>
    <scope>NUCLEOTIDE SEQUENCE</scope>
    <source>
        <strain evidence="2">11167</strain>
    </source>
</reference>
<dbReference type="Proteomes" id="UP000823633">
    <property type="component" value="Unassembled WGS sequence"/>
</dbReference>
<evidence type="ECO:0000259" key="1">
    <source>
        <dbReference type="Pfam" id="PF20020"/>
    </source>
</evidence>
<dbReference type="EMBL" id="JADIMU010000068">
    <property type="protein sequence ID" value="MBO8444045.1"/>
    <property type="molecule type" value="Genomic_DNA"/>
</dbReference>